<keyword evidence="3" id="KW-1185">Reference proteome</keyword>
<reference evidence="2" key="1">
    <citation type="submission" date="2023-07" db="EMBL/GenBank/DDBJ databases">
        <title>Chromosome-level Genome Assembly of Striped Snakehead (Channa striata).</title>
        <authorList>
            <person name="Liu H."/>
        </authorList>
    </citation>
    <scope>NUCLEOTIDE SEQUENCE</scope>
    <source>
        <strain evidence="2">Gz</strain>
        <tissue evidence="2">Muscle</tissue>
    </source>
</reference>
<sequence>MISTRYKNQEVFKIEIELEAGDDDERNPQETGQDSKLGAGVDGRSPLERRQDAELVVGDDKRSPLEDELETYVGSGDSTS</sequence>
<feature type="region of interest" description="Disordered" evidence="1">
    <location>
        <begin position="17"/>
        <end position="80"/>
    </location>
</feature>
<proteinExistence type="predicted"/>
<dbReference type="AlphaFoldDB" id="A0AA88SCT4"/>
<dbReference type="EMBL" id="JAUPFM010000013">
    <property type="protein sequence ID" value="KAK2832821.1"/>
    <property type="molecule type" value="Genomic_DNA"/>
</dbReference>
<organism evidence="2 3">
    <name type="scientific">Channa striata</name>
    <name type="common">Snakehead murrel</name>
    <name type="synonym">Ophicephalus striatus</name>
    <dbReference type="NCBI Taxonomy" id="64152"/>
    <lineage>
        <taxon>Eukaryota</taxon>
        <taxon>Metazoa</taxon>
        <taxon>Chordata</taxon>
        <taxon>Craniata</taxon>
        <taxon>Vertebrata</taxon>
        <taxon>Euteleostomi</taxon>
        <taxon>Actinopterygii</taxon>
        <taxon>Neopterygii</taxon>
        <taxon>Teleostei</taxon>
        <taxon>Neoteleostei</taxon>
        <taxon>Acanthomorphata</taxon>
        <taxon>Anabantaria</taxon>
        <taxon>Anabantiformes</taxon>
        <taxon>Channoidei</taxon>
        <taxon>Channidae</taxon>
        <taxon>Channa</taxon>
    </lineage>
</organism>
<evidence type="ECO:0000313" key="3">
    <source>
        <dbReference type="Proteomes" id="UP001187415"/>
    </source>
</evidence>
<protein>
    <submittedName>
        <fullName evidence="2">Uncharacterized protein</fullName>
    </submittedName>
</protein>
<comment type="caution">
    <text evidence="2">The sequence shown here is derived from an EMBL/GenBank/DDBJ whole genome shotgun (WGS) entry which is preliminary data.</text>
</comment>
<accession>A0AA88SCT4</accession>
<feature type="compositionally biased region" description="Basic and acidic residues" evidence="1">
    <location>
        <begin position="45"/>
        <end position="65"/>
    </location>
</feature>
<gene>
    <name evidence="2" type="ORF">Q5P01_016710</name>
</gene>
<evidence type="ECO:0000313" key="2">
    <source>
        <dbReference type="EMBL" id="KAK2832821.1"/>
    </source>
</evidence>
<evidence type="ECO:0000256" key="1">
    <source>
        <dbReference type="SAM" id="MobiDB-lite"/>
    </source>
</evidence>
<dbReference type="Proteomes" id="UP001187415">
    <property type="component" value="Unassembled WGS sequence"/>
</dbReference>
<name>A0AA88SCT4_CHASR</name>